<protein>
    <submittedName>
        <fullName evidence="1">Uncharacterized protein</fullName>
    </submittedName>
</protein>
<accession>A0A218XDI1</accession>
<dbReference type="EMBL" id="MTKT01001946">
    <property type="protein sequence ID" value="OWM82858.1"/>
    <property type="molecule type" value="Genomic_DNA"/>
</dbReference>
<dbReference type="AlphaFoldDB" id="A0A218XDI1"/>
<proteinExistence type="predicted"/>
<name>A0A218XDI1_PUNGR</name>
<dbReference type="Proteomes" id="UP000197138">
    <property type="component" value="Unassembled WGS sequence"/>
</dbReference>
<evidence type="ECO:0000313" key="1">
    <source>
        <dbReference type="EMBL" id="OWM82858.1"/>
    </source>
</evidence>
<organism evidence="1 2">
    <name type="scientific">Punica granatum</name>
    <name type="common">Pomegranate</name>
    <dbReference type="NCBI Taxonomy" id="22663"/>
    <lineage>
        <taxon>Eukaryota</taxon>
        <taxon>Viridiplantae</taxon>
        <taxon>Streptophyta</taxon>
        <taxon>Embryophyta</taxon>
        <taxon>Tracheophyta</taxon>
        <taxon>Spermatophyta</taxon>
        <taxon>Magnoliopsida</taxon>
        <taxon>eudicotyledons</taxon>
        <taxon>Gunneridae</taxon>
        <taxon>Pentapetalae</taxon>
        <taxon>rosids</taxon>
        <taxon>malvids</taxon>
        <taxon>Myrtales</taxon>
        <taxon>Lythraceae</taxon>
        <taxon>Punica</taxon>
    </lineage>
</organism>
<evidence type="ECO:0000313" key="2">
    <source>
        <dbReference type="Proteomes" id="UP000197138"/>
    </source>
</evidence>
<comment type="caution">
    <text evidence="1">The sequence shown here is derived from an EMBL/GenBank/DDBJ whole genome shotgun (WGS) entry which is preliminary data.</text>
</comment>
<gene>
    <name evidence="1" type="ORF">CDL15_Pgr029219</name>
</gene>
<reference evidence="2" key="1">
    <citation type="journal article" date="2017" name="Plant J.">
        <title>The pomegranate (Punica granatum L.) genome and the genomics of punicalagin biosynthesis.</title>
        <authorList>
            <person name="Qin G."/>
            <person name="Xu C."/>
            <person name="Ming R."/>
            <person name="Tang H."/>
            <person name="Guyot R."/>
            <person name="Kramer E.M."/>
            <person name="Hu Y."/>
            <person name="Yi X."/>
            <person name="Qi Y."/>
            <person name="Xu X."/>
            <person name="Gao Z."/>
            <person name="Pan H."/>
            <person name="Jian J."/>
            <person name="Tian Y."/>
            <person name="Yue Z."/>
            <person name="Xu Y."/>
        </authorList>
    </citation>
    <scope>NUCLEOTIDE SEQUENCE [LARGE SCALE GENOMIC DNA]</scope>
    <source>
        <strain evidence="2">cv. Dabenzi</strain>
    </source>
</reference>
<sequence>MFKDKTSAERDNMFASDFSSAQGIEGNSVDGTSTALTASSASAASVVAEDDQNIVVTKLMEFKNLEQFKIAVRDLNISIGRKVDFVKNDTERVMIVCVEREIQCSESKATKAFHRSTGNSFCPNV</sequence>